<sequence length="292" mass="31015">MAPRARRDRCPGLLRPWIAEDGALIRVRLPGGTLPTGALVALSNVAEQHGDGAIRLTSRANLQLRGFDHDGEFLPDPVVDAVMATGLLPMPSHERVRNIMVSPLTGRAGGRADLRPVVRRLDELVCAEAGLAGLPGRFLFVLDDGRGDVAGRDLDLGLVAVDADRAQIRASRSAWGDVVTLDRAAPALTRLAARFVEAAGTQRGSPWHVDELPGGGETLLGNRIEALPGTRVATGPPALGRITQDDGRLALHLAVPGSGLDRRLVDEIAAWGTPHVVVTPWRTLIVPDLEKA</sequence>
<keyword evidence="1" id="KW-0004">4Fe-4S</keyword>
<dbReference type="AlphaFoldDB" id="A0A386WJB7"/>
<dbReference type="SUPFAM" id="SSF55124">
    <property type="entry name" value="Nitrite/Sulfite reductase N-terminal domain-like"/>
    <property type="match status" value="2"/>
</dbReference>
<dbReference type="PANTHER" id="PTHR32439:SF9">
    <property type="entry name" value="BLR3264 PROTEIN"/>
    <property type="match status" value="1"/>
</dbReference>
<protein>
    <submittedName>
        <fullName evidence="5">Sulfite reductase subunit beta</fullName>
    </submittedName>
</protein>
<feature type="domain" description="Nitrite/Sulfite reductase ferredoxin-like" evidence="4">
    <location>
        <begin position="24"/>
        <end position="67"/>
    </location>
</feature>
<keyword evidence="3" id="KW-0560">Oxidoreductase</keyword>
<evidence type="ECO:0000259" key="4">
    <source>
        <dbReference type="Pfam" id="PF03460"/>
    </source>
</evidence>
<proteinExistence type="predicted"/>
<keyword evidence="2" id="KW-0349">Heme</keyword>
<keyword evidence="2" id="KW-0479">Metal-binding</keyword>
<evidence type="ECO:0000256" key="2">
    <source>
        <dbReference type="ARBA" id="ARBA00022617"/>
    </source>
</evidence>
<evidence type="ECO:0000313" key="5">
    <source>
        <dbReference type="EMBL" id="AYF26804.1"/>
    </source>
</evidence>
<keyword evidence="1" id="KW-0411">Iron-sulfur</keyword>
<dbReference type="Proteomes" id="UP000267804">
    <property type="component" value="Chromosome"/>
</dbReference>
<evidence type="ECO:0000313" key="6">
    <source>
        <dbReference type="Proteomes" id="UP000267804"/>
    </source>
</evidence>
<dbReference type="EMBL" id="CP024087">
    <property type="protein sequence ID" value="AYF26804.1"/>
    <property type="molecule type" value="Genomic_DNA"/>
</dbReference>
<dbReference type="GO" id="GO:0016491">
    <property type="term" value="F:oxidoreductase activity"/>
    <property type="evidence" value="ECO:0007669"/>
    <property type="project" value="UniProtKB-KW"/>
</dbReference>
<accession>A0A386WJB7</accession>
<dbReference type="RefSeq" id="WP_120569218.1">
    <property type="nucleotide sequence ID" value="NZ_CP024087.1"/>
</dbReference>
<reference evidence="5 6" key="1">
    <citation type="submission" date="2017-10" db="EMBL/GenBank/DDBJ databases">
        <title>Integration of genomic and chemical information greatly accelerates assignment of the full stereostructure of myelolactone, a potent inhibitor of myeloma from a marine-derived Micromonospora.</title>
        <authorList>
            <person name="Kim M.C."/>
            <person name="Machado H."/>
            <person name="Jensen P.R."/>
            <person name="Fenical W."/>
        </authorList>
    </citation>
    <scope>NUCLEOTIDE SEQUENCE [LARGE SCALE GENOMIC DNA]</scope>
    <source>
        <strain evidence="5 6">CNY-010</strain>
    </source>
</reference>
<evidence type="ECO:0000256" key="3">
    <source>
        <dbReference type="ARBA" id="ARBA00023002"/>
    </source>
</evidence>
<dbReference type="Gene3D" id="3.90.480.20">
    <property type="match status" value="1"/>
</dbReference>
<keyword evidence="2" id="KW-0408">Iron</keyword>
<dbReference type="KEGG" id="mtua:CSH63_04880"/>
<dbReference type="InterPro" id="IPR005117">
    <property type="entry name" value="NiRdtase/SiRdtase_haem-b_fer"/>
</dbReference>
<dbReference type="InterPro" id="IPR036136">
    <property type="entry name" value="Nit/Sulf_reduc_fer-like_dom_sf"/>
</dbReference>
<dbReference type="InterPro" id="IPR051329">
    <property type="entry name" value="NIR_SIR_4Fe-4S"/>
</dbReference>
<dbReference type="PANTHER" id="PTHR32439">
    <property type="entry name" value="FERREDOXIN--NITRITE REDUCTASE, CHLOROPLASTIC"/>
    <property type="match status" value="1"/>
</dbReference>
<name>A0A386WJB7_9ACTN</name>
<gene>
    <name evidence="5" type="ORF">CSH63_04880</name>
</gene>
<organism evidence="5 6">
    <name type="scientific">Micromonospora tulbaghiae</name>
    <dbReference type="NCBI Taxonomy" id="479978"/>
    <lineage>
        <taxon>Bacteria</taxon>
        <taxon>Bacillati</taxon>
        <taxon>Actinomycetota</taxon>
        <taxon>Actinomycetes</taxon>
        <taxon>Micromonosporales</taxon>
        <taxon>Micromonosporaceae</taxon>
        <taxon>Micromonospora</taxon>
    </lineage>
</organism>
<dbReference type="Pfam" id="PF03460">
    <property type="entry name" value="NIR_SIR_ferr"/>
    <property type="match status" value="1"/>
</dbReference>
<evidence type="ECO:0000256" key="1">
    <source>
        <dbReference type="ARBA" id="ARBA00022485"/>
    </source>
</evidence>
<dbReference type="GO" id="GO:0051539">
    <property type="term" value="F:4 iron, 4 sulfur cluster binding"/>
    <property type="evidence" value="ECO:0007669"/>
    <property type="project" value="UniProtKB-KW"/>
</dbReference>